<dbReference type="GO" id="GO:0005576">
    <property type="term" value="C:extracellular region"/>
    <property type="evidence" value="ECO:0007669"/>
    <property type="project" value="UniProtKB-SubCell"/>
</dbReference>
<evidence type="ECO:0000256" key="1">
    <source>
        <dbReference type="ARBA" id="ARBA00004613"/>
    </source>
</evidence>
<comment type="subcellular location">
    <subcellularLocation>
        <location evidence="1">Secreted</location>
    </subcellularLocation>
</comment>
<evidence type="ECO:0000256" key="2">
    <source>
        <dbReference type="ARBA" id="ARBA00006722"/>
    </source>
</evidence>
<protein>
    <submittedName>
        <fullName evidence="7">Uncharacterized protein</fullName>
    </submittedName>
</protein>
<evidence type="ECO:0000256" key="3">
    <source>
        <dbReference type="ARBA" id="ARBA00022525"/>
    </source>
</evidence>
<proteinExistence type="inferred from homology"/>
<evidence type="ECO:0000256" key="5">
    <source>
        <dbReference type="ARBA" id="ARBA00023157"/>
    </source>
</evidence>
<dbReference type="Proteomes" id="UP000434276">
    <property type="component" value="Unassembled WGS sequence"/>
</dbReference>
<evidence type="ECO:0000256" key="6">
    <source>
        <dbReference type="SAM" id="SignalP"/>
    </source>
</evidence>
<dbReference type="PANTHER" id="PTHR34450:SF9">
    <property type="entry name" value="DEFENSIN-LIKE PROTEIN 242-RELATED"/>
    <property type="match status" value="1"/>
</dbReference>
<keyword evidence="4 6" id="KW-0732">Signal</keyword>
<evidence type="ECO:0000313" key="8">
    <source>
        <dbReference type="Proteomes" id="UP000434276"/>
    </source>
</evidence>
<comment type="similarity">
    <text evidence="2">Belongs to the DEFL family.</text>
</comment>
<dbReference type="Pfam" id="PF06876">
    <property type="entry name" value="SCRL"/>
    <property type="match status" value="1"/>
</dbReference>
<dbReference type="ExpressionAtlas" id="A0A5S9XSU3">
    <property type="expression patterns" value="baseline"/>
</dbReference>
<evidence type="ECO:0000256" key="4">
    <source>
        <dbReference type="ARBA" id="ARBA00022729"/>
    </source>
</evidence>
<keyword evidence="3" id="KW-0964">Secreted</keyword>
<feature type="signal peptide" evidence="6">
    <location>
        <begin position="1"/>
        <end position="22"/>
    </location>
</feature>
<sequence>MKVVAIFLASSVLFSLIPTHLSHEEPKVAPTEELMFAPTEELMFAPSNQPRYCRSRQVFDGSCTDRGSPRTTCFLDFLGARSASEMPKNCDCTPQPNNKRLCECSVICTDCCVKN</sequence>
<dbReference type="AlphaFoldDB" id="A0A5S9XSU3"/>
<name>A0A5S9XSU3_ARATH</name>
<evidence type="ECO:0000313" key="7">
    <source>
        <dbReference type="EMBL" id="CAA0395384.1"/>
    </source>
</evidence>
<reference evidence="7 8" key="1">
    <citation type="submission" date="2019-12" db="EMBL/GenBank/DDBJ databases">
        <authorList>
            <person name="Jiao W.-B."/>
            <person name="Schneeberger K."/>
        </authorList>
    </citation>
    <scope>NUCLEOTIDE SEQUENCE [LARGE SCALE GENOMIC DNA]</scope>
    <source>
        <strain evidence="8">cv. C24</strain>
    </source>
</reference>
<dbReference type="EMBL" id="CACSHJ010000095">
    <property type="protein sequence ID" value="CAA0395384.1"/>
    <property type="molecule type" value="Genomic_DNA"/>
</dbReference>
<dbReference type="OrthoDB" id="1043955at2759"/>
<gene>
    <name evidence="7" type="ORF">C24_LOCUS18131</name>
</gene>
<organism evidence="7 8">
    <name type="scientific">Arabidopsis thaliana</name>
    <name type="common">Mouse-ear cress</name>
    <dbReference type="NCBI Taxonomy" id="3702"/>
    <lineage>
        <taxon>Eukaryota</taxon>
        <taxon>Viridiplantae</taxon>
        <taxon>Streptophyta</taxon>
        <taxon>Embryophyta</taxon>
        <taxon>Tracheophyta</taxon>
        <taxon>Spermatophyta</taxon>
        <taxon>Magnoliopsida</taxon>
        <taxon>eudicotyledons</taxon>
        <taxon>Gunneridae</taxon>
        <taxon>Pentapetalae</taxon>
        <taxon>rosids</taxon>
        <taxon>malvids</taxon>
        <taxon>Brassicales</taxon>
        <taxon>Brassicaceae</taxon>
        <taxon>Camelineae</taxon>
        <taxon>Arabidopsis</taxon>
    </lineage>
</organism>
<feature type="chain" id="PRO_5025047542" evidence="6">
    <location>
        <begin position="23"/>
        <end position="115"/>
    </location>
</feature>
<accession>A0A5S9XSU3</accession>
<dbReference type="InterPro" id="IPR010682">
    <property type="entry name" value="SCRL"/>
</dbReference>
<keyword evidence="5" id="KW-1015">Disulfide bond</keyword>
<dbReference type="GO" id="GO:0007165">
    <property type="term" value="P:signal transduction"/>
    <property type="evidence" value="ECO:0007669"/>
    <property type="project" value="InterPro"/>
</dbReference>
<dbReference type="PANTHER" id="PTHR34450">
    <property type="entry name" value="DEFENSIN-LIKE PROTEIN 245-RELATED"/>
    <property type="match status" value="1"/>
</dbReference>